<dbReference type="InterPro" id="IPR005467">
    <property type="entry name" value="His_kinase_dom"/>
</dbReference>
<gene>
    <name evidence="12" type="ORF">IQ10_02478</name>
</gene>
<dbReference type="Pfam" id="PF00512">
    <property type="entry name" value="HisKA"/>
    <property type="match status" value="1"/>
</dbReference>
<dbReference type="InterPro" id="IPR003594">
    <property type="entry name" value="HATPase_dom"/>
</dbReference>
<dbReference type="GO" id="GO:0005524">
    <property type="term" value="F:ATP binding"/>
    <property type="evidence" value="ECO:0007669"/>
    <property type="project" value="UniProtKB-KW"/>
</dbReference>
<feature type="domain" description="PAS" evidence="10">
    <location>
        <begin position="110"/>
        <end position="176"/>
    </location>
</feature>
<keyword evidence="4" id="KW-0808">Transferase</keyword>
<evidence type="ECO:0000256" key="6">
    <source>
        <dbReference type="ARBA" id="ARBA00022777"/>
    </source>
</evidence>
<evidence type="ECO:0000256" key="7">
    <source>
        <dbReference type="ARBA" id="ARBA00022840"/>
    </source>
</evidence>
<dbReference type="SUPFAM" id="SSF47384">
    <property type="entry name" value="Homodimeric domain of signal transducing histidine kinase"/>
    <property type="match status" value="1"/>
</dbReference>
<dbReference type="InterPro" id="IPR013655">
    <property type="entry name" value="PAS_fold_3"/>
</dbReference>
<feature type="domain" description="PAC" evidence="11">
    <location>
        <begin position="303"/>
        <end position="355"/>
    </location>
</feature>
<dbReference type="GO" id="GO:0000155">
    <property type="term" value="F:phosphorelay sensor kinase activity"/>
    <property type="evidence" value="ECO:0007669"/>
    <property type="project" value="InterPro"/>
</dbReference>
<evidence type="ECO:0000259" key="11">
    <source>
        <dbReference type="PROSITE" id="PS50113"/>
    </source>
</evidence>
<evidence type="ECO:0000313" key="13">
    <source>
        <dbReference type="Proteomes" id="UP000315711"/>
    </source>
</evidence>
<proteinExistence type="predicted"/>
<keyword evidence="3" id="KW-0597">Phosphoprotein</keyword>
<dbReference type="SMART" id="SM00388">
    <property type="entry name" value="HisKA"/>
    <property type="match status" value="1"/>
</dbReference>
<dbReference type="Gene3D" id="1.10.287.130">
    <property type="match status" value="1"/>
</dbReference>
<dbReference type="SUPFAM" id="SSF55785">
    <property type="entry name" value="PYP-like sensor domain (PAS domain)"/>
    <property type="match status" value="2"/>
</dbReference>
<evidence type="ECO:0000259" key="9">
    <source>
        <dbReference type="PROSITE" id="PS50109"/>
    </source>
</evidence>
<dbReference type="SUPFAM" id="SSF55874">
    <property type="entry name" value="ATPase domain of HSP90 chaperone/DNA topoisomerase II/histidine kinase"/>
    <property type="match status" value="1"/>
</dbReference>
<dbReference type="CDD" id="cd00130">
    <property type="entry name" value="PAS"/>
    <property type="match status" value="2"/>
</dbReference>
<evidence type="ECO:0000313" key="12">
    <source>
        <dbReference type="EMBL" id="TWI55915.1"/>
    </source>
</evidence>
<keyword evidence="6" id="KW-0418">Kinase</keyword>
<dbReference type="InterPro" id="IPR036097">
    <property type="entry name" value="HisK_dim/P_sf"/>
</dbReference>
<evidence type="ECO:0000256" key="8">
    <source>
        <dbReference type="ARBA" id="ARBA00023012"/>
    </source>
</evidence>
<evidence type="ECO:0000256" key="5">
    <source>
        <dbReference type="ARBA" id="ARBA00022741"/>
    </source>
</evidence>
<dbReference type="Gene3D" id="3.30.565.10">
    <property type="entry name" value="Histidine kinase-like ATPase, C-terminal domain"/>
    <property type="match status" value="1"/>
</dbReference>
<dbReference type="Gene3D" id="3.30.450.20">
    <property type="entry name" value="PAS domain"/>
    <property type="match status" value="2"/>
</dbReference>
<keyword evidence="5" id="KW-0547">Nucleotide-binding</keyword>
<dbReference type="PRINTS" id="PR00344">
    <property type="entry name" value="BCTRLSENSOR"/>
</dbReference>
<evidence type="ECO:0000259" key="10">
    <source>
        <dbReference type="PROSITE" id="PS50112"/>
    </source>
</evidence>
<dbReference type="InterPro" id="IPR003661">
    <property type="entry name" value="HisK_dim/P_dom"/>
</dbReference>
<dbReference type="PANTHER" id="PTHR43065">
    <property type="entry name" value="SENSOR HISTIDINE KINASE"/>
    <property type="match status" value="1"/>
</dbReference>
<dbReference type="InterPro" id="IPR004358">
    <property type="entry name" value="Sig_transdc_His_kin-like_C"/>
</dbReference>
<evidence type="ECO:0000256" key="3">
    <source>
        <dbReference type="ARBA" id="ARBA00022553"/>
    </source>
</evidence>
<dbReference type="SMART" id="SM00091">
    <property type="entry name" value="PAS"/>
    <property type="match status" value="3"/>
</dbReference>
<dbReference type="OrthoDB" id="9815750at2"/>
<organism evidence="12 13">
    <name type="scientific">Halalkalibacter nanhaiisediminis</name>
    <dbReference type="NCBI Taxonomy" id="688079"/>
    <lineage>
        <taxon>Bacteria</taxon>
        <taxon>Bacillati</taxon>
        <taxon>Bacillota</taxon>
        <taxon>Bacilli</taxon>
        <taxon>Bacillales</taxon>
        <taxon>Bacillaceae</taxon>
        <taxon>Halalkalibacter</taxon>
    </lineage>
</organism>
<dbReference type="RefSeq" id="WP_144450765.1">
    <property type="nucleotide sequence ID" value="NZ_VLKZ01000006.1"/>
</dbReference>
<sequence>MSETMQVETFNHMIHSMNKPTLLYRGMREKGQIITINDCACQILKQQGMVLTEIEEQMNMPHPFTDKEWSIKINNHIHVHIKPLVWNEQHSYYLATFEVEGETEIIPGPRTLFQKNSDAIFIFNTDGCLIEFNERAKSIAGYDRDAIKGKHFEFLLSIEEERKQIRTYFDKSLQGQVQVFKATLRTPSSQKCLYVVMIPFIENDKVTCVYGIAKEETSEQVFRNLLMETENKYKTIVEHSYDLICFIDPLGQYKLASKSYDEILGYHPQEMIVKNVLDLIHPHDQPRIQMVIKRMIETKESCEGLMYRKLRADGTYQLFEGRGTPVIDTYGTVQSFVFISRDLSKVQEGEELMRKTEKLAIVGELAAGIAHEIRNPLTTVKGFLELSANKLGKYETIILQELKQIDDTVEELLLVARPRHYIYESVSVRKLVEESVQSVGKEAWMKHVSIRINGSEQLRIHCVKHQMVQVLINFYKNAIEAIEEEGVIHTDIIADKNDVIIKIKDNGCGMSQSQIKKLGEPFYSTKGRGAGIGLMVCYKVIENHHGELNISSELNVGTLVTIRLPIHDAL</sequence>
<dbReference type="InterPro" id="IPR000700">
    <property type="entry name" value="PAS-assoc_C"/>
</dbReference>
<comment type="caution">
    <text evidence="12">The sequence shown here is derived from an EMBL/GenBank/DDBJ whole genome shotgun (WGS) entry which is preliminary data.</text>
</comment>
<dbReference type="CDD" id="cd00082">
    <property type="entry name" value="HisKA"/>
    <property type="match status" value="1"/>
</dbReference>
<keyword evidence="13" id="KW-1185">Reference proteome</keyword>
<dbReference type="EC" id="2.7.13.3" evidence="2"/>
<keyword evidence="7" id="KW-0067">ATP-binding</keyword>
<dbReference type="Pfam" id="PF08447">
    <property type="entry name" value="PAS_3"/>
    <property type="match status" value="1"/>
</dbReference>
<evidence type="ECO:0000256" key="2">
    <source>
        <dbReference type="ARBA" id="ARBA00012438"/>
    </source>
</evidence>
<evidence type="ECO:0000256" key="4">
    <source>
        <dbReference type="ARBA" id="ARBA00022679"/>
    </source>
</evidence>
<keyword evidence="8" id="KW-0902">Two-component regulatory system</keyword>
<dbReference type="NCBIfam" id="TIGR00229">
    <property type="entry name" value="sensory_box"/>
    <property type="match status" value="2"/>
</dbReference>
<protein>
    <recommendedName>
        <fullName evidence="2">histidine kinase</fullName>
        <ecNumber evidence="2">2.7.13.3</ecNumber>
    </recommendedName>
</protein>
<accession>A0A562QGQ9</accession>
<dbReference type="PROSITE" id="PS50112">
    <property type="entry name" value="PAS"/>
    <property type="match status" value="2"/>
</dbReference>
<dbReference type="Proteomes" id="UP000315711">
    <property type="component" value="Unassembled WGS sequence"/>
</dbReference>
<feature type="domain" description="Histidine kinase" evidence="9">
    <location>
        <begin position="368"/>
        <end position="568"/>
    </location>
</feature>
<dbReference type="InterPro" id="IPR000014">
    <property type="entry name" value="PAS"/>
</dbReference>
<reference evidence="12 13" key="1">
    <citation type="journal article" date="2015" name="Stand. Genomic Sci.">
        <title>Genomic Encyclopedia of Bacterial and Archaeal Type Strains, Phase III: the genomes of soil and plant-associated and newly described type strains.</title>
        <authorList>
            <person name="Whitman W.B."/>
            <person name="Woyke T."/>
            <person name="Klenk H.P."/>
            <person name="Zhou Y."/>
            <person name="Lilburn T.G."/>
            <person name="Beck B.J."/>
            <person name="De Vos P."/>
            <person name="Vandamme P."/>
            <person name="Eisen J.A."/>
            <person name="Garrity G."/>
            <person name="Hugenholtz P."/>
            <person name="Kyrpides N.C."/>
        </authorList>
    </citation>
    <scope>NUCLEOTIDE SEQUENCE [LARGE SCALE GENOMIC DNA]</scope>
    <source>
        <strain evidence="12 13">CGMCC 1.10116</strain>
    </source>
</reference>
<dbReference type="PANTHER" id="PTHR43065:SF34">
    <property type="entry name" value="SPORULATION KINASE A"/>
    <property type="match status" value="1"/>
</dbReference>
<dbReference type="Pfam" id="PF13426">
    <property type="entry name" value="PAS_9"/>
    <property type="match status" value="1"/>
</dbReference>
<dbReference type="AlphaFoldDB" id="A0A562QGQ9"/>
<dbReference type="Pfam" id="PF02518">
    <property type="entry name" value="HATPase_c"/>
    <property type="match status" value="1"/>
</dbReference>
<dbReference type="InterPro" id="IPR036890">
    <property type="entry name" value="HATPase_C_sf"/>
</dbReference>
<dbReference type="EMBL" id="VLKZ01000006">
    <property type="protein sequence ID" value="TWI55915.1"/>
    <property type="molecule type" value="Genomic_DNA"/>
</dbReference>
<feature type="domain" description="PAS" evidence="10">
    <location>
        <begin position="229"/>
        <end position="299"/>
    </location>
</feature>
<dbReference type="PROSITE" id="PS50109">
    <property type="entry name" value="HIS_KIN"/>
    <property type="match status" value="1"/>
</dbReference>
<dbReference type="PROSITE" id="PS50113">
    <property type="entry name" value="PAC"/>
    <property type="match status" value="1"/>
</dbReference>
<dbReference type="InterPro" id="IPR035965">
    <property type="entry name" value="PAS-like_dom_sf"/>
</dbReference>
<name>A0A562QGQ9_9BACI</name>
<comment type="catalytic activity">
    <reaction evidence="1">
        <text>ATP + protein L-histidine = ADP + protein N-phospho-L-histidine.</text>
        <dbReference type="EC" id="2.7.13.3"/>
    </reaction>
</comment>
<dbReference type="SMART" id="SM00387">
    <property type="entry name" value="HATPase_c"/>
    <property type="match status" value="1"/>
</dbReference>
<evidence type="ECO:0000256" key="1">
    <source>
        <dbReference type="ARBA" id="ARBA00000085"/>
    </source>
</evidence>